<gene>
    <name evidence="7" type="ORF">SAMN05421820_104191</name>
</gene>
<dbReference type="STRING" id="430522.BFS30_21360"/>
<dbReference type="InterPro" id="IPR050553">
    <property type="entry name" value="Thioredoxin_ResA/DsbE_sf"/>
</dbReference>
<evidence type="ECO:0000256" key="3">
    <source>
        <dbReference type="ARBA" id="ARBA00023157"/>
    </source>
</evidence>
<sequence length="380" mass="40978">MKTNIKKTLAIMPLAAVMICSSAQSFAQNGKYLLKGNIAKATGKIYLEHELNGNPVKVDSANVTNGEFVFKGTVKSPGFYGLSNKGLKYPIQFILENSAITVTKTADSLSMAQIKGSAAQDVYMGFYSGPWKEITATAGGIYGKLDKAEKAAKAAGTKVDSLTRAGIDQEFKDLDTKNQLAVKTYISKHPSSAGAAAIIYDRFIGYPNFPVAKELFAGLTKEAQQSAIGAMITKSLTIDAKTGKGKVAPAISMTDKDGKIVKLSDFKGKYVLIDFWASWCGPCRKENPNVVAAYKKYHDKGFEVLGISLDSKKDAWLKAIEADGLSWTHVSELKGWQNTAATEYGVKAVPASFLIDPNGKVVGKDLRGEELNKTLAQLFK</sequence>
<dbReference type="PANTHER" id="PTHR42852">
    <property type="entry name" value="THIOL:DISULFIDE INTERCHANGE PROTEIN DSBE"/>
    <property type="match status" value="1"/>
</dbReference>
<evidence type="ECO:0000313" key="8">
    <source>
        <dbReference type="Proteomes" id="UP000183200"/>
    </source>
</evidence>
<dbReference type="SUPFAM" id="SSF52833">
    <property type="entry name" value="Thioredoxin-like"/>
    <property type="match status" value="1"/>
</dbReference>
<dbReference type="GO" id="GO:0030313">
    <property type="term" value="C:cell envelope"/>
    <property type="evidence" value="ECO:0007669"/>
    <property type="project" value="UniProtKB-SubCell"/>
</dbReference>
<evidence type="ECO:0000259" key="6">
    <source>
        <dbReference type="PROSITE" id="PS51352"/>
    </source>
</evidence>
<dbReference type="Gene3D" id="3.40.30.10">
    <property type="entry name" value="Glutaredoxin"/>
    <property type="match status" value="1"/>
</dbReference>
<evidence type="ECO:0000256" key="2">
    <source>
        <dbReference type="ARBA" id="ARBA00022748"/>
    </source>
</evidence>
<dbReference type="InterPro" id="IPR017937">
    <property type="entry name" value="Thioredoxin_CS"/>
</dbReference>
<organism evidence="7 8">
    <name type="scientific">Pedobacter steynii</name>
    <dbReference type="NCBI Taxonomy" id="430522"/>
    <lineage>
        <taxon>Bacteria</taxon>
        <taxon>Pseudomonadati</taxon>
        <taxon>Bacteroidota</taxon>
        <taxon>Sphingobacteriia</taxon>
        <taxon>Sphingobacteriales</taxon>
        <taxon>Sphingobacteriaceae</taxon>
        <taxon>Pedobacter</taxon>
    </lineage>
</organism>
<dbReference type="OrthoDB" id="750178at2"/>
<keyword evidence="3" id="KW-1015">Disulfide bond</keyword>
<dbReference type="InterPro" id="IPR036249">
    <property type="entry name" value="Thioredoxin-like_sf"/>
</dbReference>
<evidence type="ECO:0000256" key="4">
    <source>
        <dbReference type="ARBA" id="ARBA00023284"/>
    </source>
</evidence>
<keyword evidence="4" id="KW-0676">Redox-active center</keyword>
<dbReference type="RefSeq" id="WP_074607386.1">
    <property type="nucleotide sequence ID" value="NZ_FNGY01000004.1"/>
</dbReference>
<dbReference type="AlphaFoldDB" id="A0A1G9UJF7"/>
<dbReference type="Proteomes" id="UP000183200">
    <property type="component" value="Unassembled WGS sequence"/>
</dbReference>
<dbReference type="GO" id="GO:0017004">
    <property type="term" value="P:cytochrome complex assembly"/>
    <property type="evidence" value="ECO:0007669"/>
    <property type="project" value="UniProtKB-KW"/>
</dbReference>
<feature type="domain" description="Thioredoxin" evidence="6">
    <location>
        <begin position="242"/>
        <end position="380"/>
    </location>
</feature>
<feature type="chain" id="PRO_5010353797" evidence="5">
    <location>
        <begin position="28"/>
        <end position="380"/>
    </location>
</feature>
<evidence type="ECO:0000313" key="7">
    <source>
        <dbReference type="EMBL" id="SDM60041.1"/>
    </source>
</evidence>
<keyword evidence="8" id="KW-1185">Reference proteome</keyword>
<keyword evidence="2" id="KW-0201">Cytochrome c-type biogenesis</keyword>
<evidence type="ECO:0000256" key="1">
    <source>
        <dbReference type="ARBA" id="ARBA00004196"/>
    </source>
</evidence>
<proteinExistence type="predicted"/>
<dbReference type="PROSITE" id="PS00194">
    <property type="entry name" value="THIOREDOXIN_1"/>
    <property type="match status" value="1"/>
</dbReference>
<dbReference type="PANTHER" id="PTHR42852:SF6">
    <property type="entry name" value="THIOL:DISULFIDE INTERCHANGE PROTEIN DSBE"/>
    <property type="match status" value="1"/>
</dbReference>
<evidence type="ECO:0000256" key="5">
    <source>
        <dbReference type="SAM" id="SignalP"/>
    </source>
</evidence>
<dbReference type="InterPro" id="IPR013766">
    <property type="entry name" value="Thioredoxin_domain"/>
</dbReference>
<comment type="subcellular location">
    <subcellularLocation>
        <location evidence="1">Cell envelope</location>
    </subcellularLocation>
</comment>
<dbReference type="GO" id="GO:0016209">
    <property type="term" value="F:antioxidant activity"/>
    <property type="evidence" value="ECO:0007669"/>
    <property type="project" value="InterPro"/>
</dbReference>
<protein>
    <submittedName>
        <fullName evidence="7">Peroxiredoxin</fullName>
    </submittedName>
</protein>
<dbReference type="PROSITE" id="PS51352">
    <property type="entry name" value="THIOREDOXIN_2"/>
    <property type="match status" value="1"/>
</dbReference>
<dbReference type="EMBL" id="FNGY01000004">
    <property type="protein sequence ID" value="SDM60041.1"/>
    <property type="molecule type" value="Genomic_DNA"/>
</dbReference>
<dbReference type="InterPro" id="IPR025380">
    <property type="entry name" value="DUF4369"/>
</dbReference>
<dbReference type="InterPro" id="IPR000866">
    <property type="entry name" value="AhpC/TSA"/>
</dbReference>
<name>A0A1G9UJF7_9SPHI</name>
<dbReference type="Pfam" id="PF14289">
    <property type="entry name" value="DUF4369"/>
    <property type="match status" value="1"/>
</dbReference>
<dbReference type="CDD" id="cd02966">
    <property type="entry name" value="TlpA_like_family"/>
    <property type="match status" value="1"/>
</dbReference>
<feature type="signal peptide" evidence="5">
    <location>
        <begin position="1"/>
        <end position="27"/>
    </location>
</feature>
<reference evidence="8" key="1">
    <citation type="submission" date="2016-10" db="EMBL/GenBank/DDBJ databases">
        <authorList>
            <person name="Varghese N."/>
            <person name="Submissions S."/>
        </authorList>
    </citation>
    <scope>NUCLEOTIDE SEQUENCE [LARGE SCALE GENOMIC DNA]</scope>
    <source>
        <strain evidence="8">DSM 19110</strain>
    </source>
</reference>
<accession>A0A1G9UJF7</accession>
<dbReference type="Pfam" id="PF00578">
    <property type="entry name" value="AhpC-TSA"/>
    <property type="match status" value="1"/>
</dbReference>
<dbReference type="GO" id="GO:0016491">
    <property type="term" value="F:oxidoreductase activity"/>
    <property type="evidence" value="ECO:0007669"/>
    <property type="project" value="InterPro"/>
</dbReference>
<keyword evidence="5" id="KW-0732">Signal</keyword>